<dbReference type="PANTHER" id="PTHR32243:SF52">
    <property type="entry name" value="ABC TRANSPORTER PERMEASE PROTEIN"/>
    <property type="match status" value="1"/>
</dbReference>
<evidence type="ECO:0000256" key="6">
    <source>
        <dbReference type="ARBA" id="ARBA00023136"/>
    </source>
</evidence>
<dbReference type="InterPro" id="IPR035906">
    <property type="entry name" value="MetI-like_sf"/>
</dbReference>
<dbReference type="AlphaFoldDB" id="A0A7V4WKK9"/>
<dbReference type="Gene3D" id="1.10.3720.10">
    <property type="entry name" value="MetI-like"/>
    <property type="match status" value="1"/>
</dbReference>
<gene>
    <name evidence="9" type="ORF">ENW11_06695</name>
</gene>
<evidence type="ECO:0000256" key="2">
    <source>
        <dbReference type="ARBA" id="ARBA00022448"/>
    </source>
</evidence>
<dbReference type="CDD" id="cd06261">
    <property type="entry name" value="TM_PBP2"/>
    <property type="match status" value="1"/>
</dbReference>
<feature type="transmembrane region" description="Helical" evidence="7">
    <location>
        <begin position="12"/>
        <end position="33"/>
    </location>
</feature>
<dbReference type="SUPFAM" id="SSF161098">
    <property type="entry name" value="MetI-like"/>
    <property type="match status" value="1"/>
</dbReference>
<comment type="subcellular location">
    <subcellularLocation>
        <location evidence="1 7">Cell membrane</location>
        <topology evidence="1 7">Multi-pass membrane protein</topology>
    </subcellularLocation>
</comment>
<feature type="transmembrane region" description="Helical" evidence="7">
    <location>
        <begin position="202"/>
        <end position="227"/>
    </location>
</feature>
<dbReference type="InterPro" id="IPR000515">
    <property type="entry name" value="MetI-like"/>
</dbReference>
<sequence length="295" mass="33093">MNEFQRRAVKNRIIVVVLVVLLCIYLFPLYWMFSTATKSKVDAFALPPKWVWRPQIDNFRNIFYVGAGGALGTVRGIEVKPKPSAFLRQLGNSIVVSFVSTLLATFLGALSGYVFSRMRVRGKDDLLFVILSSRMLPPVVIAIPLVMMYRALGLFDTRFGLIIMYTVFNLAFAVWMMRSFVDDIPPEYEEAALVDGYSRFQAFFKFIFPEMRVGMVATAIFSLIMTWNEFTFSLLLTGERARTAVPSIAHSLGTAGVNWGHIAAGSFLMVLPVVVFTFLLGGNLIRGFTFGAIKE</sequence>
<dbReference type="GO" id="GO:0005886">
    <property type="term" value="C:plasma membrane"/>
    <property type="evidence" value="ECO:0007669"/>
    <property type="project" value="UniProtKB-SubCell"/>
</dbReference>
<comment type="similarity">
    <text evidence="7">Belongs to the binding-protein-dependent transport system permease family.</text>
</comment>
<evidence type="ECO:0000256" key="3">
    <source>
        <dbReference type="ARBA" id="ARBA00022475"/>
    </source>
</evidence>
<comment type="caution">
    <text evidence="9">The sequence shown here is derived from an EMBL/GenBank/DDBJ whole genome shotgun (WGS) entry which is preliminary data.</text>
</comment>
<evidence type="ECO:0000256" key="1">
    <source>
        <dbReference type="ARBA" id="ARBA00004651"/>
    </source>
</evidence>
<feature type="domain" description="ABC transmembrane type-1" evidence="8">
    <location>
        <begin position="90"/>
        <end position="280"/>
    </location>
</feature>
<keyword evidence="2 7" id="KW-0813">Transport</keyword>
<dbReference type="InterPro" id="IPR050901">
    <property type="entry name" value="BP-dep_ABC_trans_perm"/>
</dbReference>
<name>A0A7V4WKK9_9BACT</name>
<reference evidence="9" key="1">
    <citation type="journal article" date="2020" name="mSystems">
        <title>Genome- and Community-Level Interaction Insights into Carbon Utilization and Element Cycling Functions of Hydrothermarchaeota in Hydrothermal Sediment.</title>
        <authorList>
            <person name="Zhou Z."/>
            <person name="Liu Y."/>
            <person name="Xu W."/>
            <person name="Pan J."/>
            <person name="Luo Z.H."/>
            <person name="Li M."/>
        </authorList>
    </citation>
    <scope>NUCLEOTIDE SEQUENCE [LARGE SCALE GENOMIC DNA]</scope>
    <source>
        <strain evidence="9">SpSt-82</strain>
    </source>
</reference>
<protein>
    <submittedName>
        <fullName evidence="9">Carbohydrate ABC transporter permease</fullName>
    </submittedName>
</protein>
<accession>A0A7V4WKK9</accession>
<evidence type="ECO:0000259" key="8">
    <source>
        <dbReference type="PROSITE" id="PS50928"/>
    </source>
</evidence>
<proteinExistence type="inferred from homology"/>
<keyword evidence="3" id="KW-1003">Cell membrane</keyword>
<dbReference type="EMBL" id="DTIY01000043">
    <property type="protein sequence ID" value="HGY39470.1"/>
    <property type="molecule type" value="Genomic_DNA"/>
</dbReference>
<evidence type="ECO:0000256" key="5">
    <source>
        <dbReference type="ARBA" id="ARBA00022989"/>
    </source>
</evidence>
<dbReference type="Pfam" id="PF00528">
    <property type="entry name" value="BPD_transp_1"/>
    <property type="match status" value="1"/>
</dbReference>
<organism evidence="9">
    <name type="scientific">Candidatus Caldatribacterium saccharofermentans</name>
    <dbReference type="NCBI Taxonomy" id="1454753"/>
    <lineage>
        <taxon>Bacteria</taxon>
        <taxon>Pseudomonadati</taxon>
        <taxon>Atribacterota</taxon>
        <taxon>Atribacteria</taxon>
        <taxon>Atribacterales</taxon>
        <taxon>Candidatus Caldatribacteriaceae</taxon>
        <taxon>Candidatus Caldatribacterium</taxon>
    </lineage>
</organism>
<evidence type="ECO:0000313" key="9">
    <source>
        <dbReference type="EMBL" id="HGY39470.1"/>
    </source>
</evidence>
<feature type="transmembrane region" description="Helical" evidence="7">
    <location>
        <begin position="94"/>
        <end position="114"/>
    </location>
</feature>
<dbReference type="PROSITE" id="PS50928">
    <property type="entry name" value="ABC_TM1"/>
    <property type="match status" value="1"/>
</dbReference>
<feature type="transmembrane region" description="Helical" evidence="7">
    <location>
        <begin position="262"/>
        <end position="285"/>
    </location>
</feature>
<evidence type="ECO:0000256" key="4">
    <source>
        <dbReference type="ARBA" id="ARBA00022692"/>
    </source>
</evidence>
<keyword evidence="4 7" id="KW-0812">Transmembrane</keyword>
<feature type="transmembrane region" description="Helical" evidence="7">
    <location>
        <begin position="126"/>
        <end position="147"/>
    </location>
</feature>
<dbReference type="RefSeq" id="WP_427366273.1">
    <property type="nucleotide sequence ID" value="NZ_CP187957.1"/>
</dbReference>
<keyword evidence="6 7" id="KW-0472">Membrane</keyword>
<dbReference type="GO" id="GO:0055085">
    <property type="term" value="P:transmembrane transport"/>
    <property type="evidence" value="ECO:0007669"/>
    <property type="project" value="InterPro"/>
</dbReference>
<evidence type="ECO:0000256" key="7">
    <source>
        <dbReference type="RuleBase" id="RU363032"/>
    </source>
</evidence>
<dbReference type="PANTHER" id="PTHR32243">
    <property type="entry name" value="MALTOSE TRANSPORT SYSTEM PERMEASE-RELATED"/>
    <property type="match status" value="1"/>
</dbReference>
<keyword evidence="5 7" id="KW-1133">Transmembrane helix</keyword>
<feature type="transmembrane region" description="Helical" evidence="7">
    <location>
        <begin position="159"/>
        <end position="181"/>
    </location>
</feature>